<dbReference type="AlphaFoldDB" id="A0A840CI80"/>
<reference evidence="1 2" key="1">
    <citation type="submission" date="2020-08" db="EMBL/GenBank/DDBJ databases">
        <title>Genomic Encyclopedia of Type Strains, Phase IV (KMG-IV): sequencing the most valuable type-strain genomes for metagenomic binning, comparative biology and taxonomic classification.</title>
        <authorList>
            <person name="Goeker M."/>
        </authorList>
    </citation>
    <scope>NUCLEOTIDE SEQUENCE [LARGE SCALE GENOMIC DNA]</scope>
    <source>
        <strain evidence="1 2">DSM 104969</strain>
    </source>
</reference>
<proteinExistence type="predicted"/>
<evidence type="ECO:0000313" key="2">
    <source>
        <dbReference type="Proteomes" id="UP000555103"/>
    </source>
</evidence>
<gene>
    <name evidence="1" type="ORF">GGR21_001565</name>
</gene>
<organism evidence="1 2">
    <name type="scientific">Dysgonomonas hofstadii</name>
    <dbReference type="NCBI Taxonomy" id="637886"/>
    <lineage>
        <taxon>Bacteria</taxon>
        <taxon>Pseudomonadati</taxon>
        <taxon>Bacteroidota</taxon>
        <taxon>Bacteroidia</taxon>
        <taxon>Bacteroidales</taxon>
        <taxon>Dysgonomonadaceae</taxon>
        <taxon>Dysgonomonas</taxon>
    </lineage>
</organism>
<sequence length="81" mass="9620">MKNGKNEKCNVCHFLVKNEISKKGYYYTYMKIKIFDGLTPLTTLTTYFCKFCKFLVKNKTDMDISNFGINKKKYSFVLFLE</sequence>
<name>A0A840CI80_9BACT</name>
<dbReference type="EMBL" id="JACIEP010000005">
    <property type="protein sequence ID" value="MBB4035670.1"/>
    <property type="molecule type" value="Genomic_DNA"/>
</dbReference>
<protein>
    <submittedName>
        <fullName evidence="1">2-iminoacetate synthase ThiH</fullName>
    </submittedName>
</protein>
<evidence type="ECO:0000313" key="1">
    <source>
        <dbReference type="EMBL" id="MBB4035670.1"/>
    </source>
</evidence>
<dbReference type="Proteomes" id="UP000555103">
    <property type="component" value="Unassembled WGS sequence"/>
</dbReference>
<comment type="caution">
    <text evidence="1">The sequence shown here is derived from an EMBL/GenBank/DDBJ whole genome shotgun (WGS) entry which is preliminary data.</text>
</comment>
<accession>A0A840CI80</accession>
<keyword evidence="2" id="KW-1185">Reference proteome</keyword>